<dbReference type="KEGG" id="lbc:LACBIDRAFT_331085"/>
<protein>
    <submittedName>
        <fullName evidence="3">Predicted protein</fullName>
    </submittedName>
</protein>
<evidence type="ECO:0000313" key="3">
    <source>
        <dbReference type="EMBL" id="EDR03926.1"/>
    </source>
</evidence>
<keyword evidence="1" id="KW-0175">Coiled coil</keyword>
<evidence type="ECO:0000256" key="2">
    <source>
        <dbReference type="SAM" id="MobiDB-lite"/>
    </source>
</evidence>
<dbReference type="InParanoid" id="B0DNF0"/>
<dbReference type="GeneID" id="6081077"/>
<name>B0DNF0_LACBS</name>
<sequence>MSSPLSSISRSGSENSTGSGCAANGDSVRECIGLDAAALLQALQDAHRQLNSLKAENSELRQELASLRCKIPQGNISSASNLSSDLSAYDEEITKFGKVFMHCFSLWINPAPPSPFCAPCPSFQWNSQDRYLDADSITSGPTSELYACVPPKFHDYMGKHEWFQDIFMASVSSGHSNMLLRARTHAALIFNMTSTLFETNPKGDDKGRMANNPELVRLLGYKPNGKLAKEHYPSSPPVLFANDNINAVEGFLKNKILISCATQMGRLLAYGLRALNGRSQKLTFNRNSPLHSDPEMNKDGIGKFTGINYFNEAEAYKKQLIENQDSPIVWKLLDYWNVEVFPSLHLASNPQSDEEDDLATVPVLQPQPISVAAPGPAGPASTELMPMTTPVAPYMAPAAIPNSNAPPRAPRLKQHNTKNSKAPIAADIELVTNESLGGLVSVAHGETDVGLAPLTIPNPIAVDAPLPPVKPTHGAHAKKTPPVTADPELTAPPRRTCGAGVRAKTNANTNIANYLIKAWITLATIFGALWSSIHTILHLEFGNYRQVSKMYKVAQLQHNTLPTEYNKSL</sequence>
<evidence type="ECO:0000313" key="4">
    <source>
        <dbReference type="Proteomes" id="UP000001194"/>
    </source>
</evidence>
<evidence type="ECO:0000256" key="1">
    <source>
        <dbReference type="SAM" id="Coils"/>
    </source>
</evidence>
<keyword evidence="4" id="KW-1185">Reference proteome</keyword>
<dbReference type="HOGENOM" id="CLU_479024_0_0_1"/>
<dbReference type="AlphaFoldDB" id="B0DNF0"/>
<feature type="region of interest" description="Disordered" evidence="2">
    <location>
        <begin position="471"/>
        <end position="500"/>
    </location>
</feature>
<dbReference type="EMBL" id="DS547121">
    <property type="protein sequence ID" value="EDR03926.1"/>
    <property type="molecule type" value="Genomic_DNA"/>
</dbReference>
<feature type="compositionally biased region" description="Low complexity" evidence="2">
    <location>
        <begin position="1"/>
        <end position="13"/>
    </location>
</feature>
<dbReference type="RefSeq" id="XP_001885494.1">
    <property type="nucleotide sequence ID" value="XM_001885459.1"/>
</dbReference>
<proteinExistence type="predicted"/>
<feature type="coiled-coil region" evidence="1">
    <location>
        <begin position="36"/>
        <end position="70"/>
    </location>
</feature>
<organism evidence="4">
    <name type="scientific">Laccaria bicolor (strain S238N-H82 / ATCC MYA-4686)</name>
    <name type="common">Bicoloured deceiver</name>
    <name type="synonym">Laccaria laccata var. bicolor</name>
    <dbReference type="NCBI Taxonomy" id="486041"/>
    <lineage>
        <taxon>Eukaryota</taxon>
        <taxon>Fungi</taxon>
        <taxon>Dikarya</taxon>
        <taxon>Basidiomycota</taxon>
        <taxon>Agaricomycotina</taxon>
        <taxon>Agaricomycetes</taxon>
        <taxon>Agaricomycetidae</taxon>
        <taxon>Agaricales</taxon>
        <taxon>Agaricineae</taxon>
        <taxon>Hydnangiaceae</taxon>
        <taxon>Laccaria</taxon>
    </lineage>
</organism>
<gene>
    <name evidence="3" type="ORF">LACBIDRAFT_331085</name>
</gene>
<accession>B0DNF0</accession>
<feature type="region of interest" description="Disordered" evidence="2">
    <location>
        <begin position="1"/>
        <end position="21"/>
    </location>
</feature>
<reference evidence="3 4" key="1">
    <citation type="journal article" date="2008" name="Nature">
        <title>The genome of Laccaria bicolor provides insights into mycorrhizal symbiosis.</title>
        <authorList>
            <person name="Martin F."/>
            <person name="Aerts A."/>
            <person name="Ahren D."/>
            <person name="Brun A."/>
            <person name="Danchin E.G.J."/>
            <person name="Duchaussoy F."/>
            <person name="Gibon J."/>
            <person name="Kohler A."/>
            <person name="Lindquist E."/>
            <person name="Pereda V."/>
            <person name="Salamov A."/>
            <person name="Shapiro H.J."/>
            <person name="Wuyts J."/>
            <person name="Blaudez D."/>
            <person name="Buee M."/>
            <person name="Brokstein P."/>
            <person name="Canbaeck B."/>
            <person name="Cohen D."/>
            <person name="Courty P.E."/>
            <person name="Coutinho P.M."/>
            <person name="Delaruelle C."/>
            <person name="Detter J.C."/>
            <person name="Deveau A."/>
            <person name="DiFazio S."/>
            <person name="Duplessis S."/>
            <person name="Fraissinet-Tachet L."/>
            <person name="Lucic E."/>
            <person name="Frey-Klett P."/>
            <person name="Fourrey C."/>
            <person name="Feussner I."/>
            <person name="Gay G."/>
            <person name="Grimwood J."/>
            <person name="Hoegger P.J."/>
            <person name="Jain P."/>
            <person name="Kilaru S."/>
            <person name="Labbe J."/>
            <person name="Lin Y.C."/>
            <person name="Legue V."/>
            <person name="Le Tacon F."/>
            <person name="Marmeisse R."/>
            <person name="Melayah D."/>
            <person name="Montanini B."/>
            <person name="Muratet M."/>
            <person name="Nehls U."/>
            <person name="Niculita-Hirzel H."/>
            <person name="Oudot-Le Secq M.P."/>
            <person name="Peter M."/>
            <person name="Quesneville H."/>
            <person name="Rajashekar B."/>
            <person name="Reich M."/>
            <person name="Rouhier N."/>
            <person name="Schmutz J."/>
            <person name="Yin T."/>
            <person name="Chalot M."/>
            <person name="Henrissat B."/>
            <person name="Kuees U."/>
            <person name="Lucas S."/>
            <person name="Van de Peer Y."/>
            <person name="Podila G.K."/>
            <person name="Polle A."/>
            <person name="Pukkila P.J."/>
            <person name="Richardson P.M."/>
            <person name="Rouze P."/>
            <person name="Sanders I.R."/>
            <person name="Stajich J.E."/>
            <person name="Tunlid A."/>
            <person name="Tuskan G."/>
            <person name="Grigoriev I.V."/>
        </authorList>
    </citation>
    <scope>NUCLEOTIDE SEQUENCE [LARGE SCALE GENOMIC DNA]</scope>
    <source>
        <strain evidence="4">S238N-H82 / ATCC MYA-4686</strain>
    </source>
</reference>
<dbReference type="Proteomes" id="UP000001194">
    <property type="component" value="Unassembled WGS sequence"/>
</dbReference>
<dbReference type="OrthoDB" id="3231188at2759"/>